<keyword evidence="1 4" id="KW-0479">Metal-binding</keyword>
<protein>
    <submittedName>
        <fullName evidence="6">(R,R)-butanediol dehydrogenase / diacetyl reductase</fullName>
    </submittedName>
</protein>
<dbReference type="AlphaFoldDB" id="A0A511KJX5"/>
<gene>
    <name evidence="6" type="ORF">Rt10032_c12g4704</name>
</gene>
<dbReference type="PANTHER" id="PTHR43401:SF2">
    <property type="entry name" value="L-THREONINE 3-DEHYDROGENASE"/>
    <property type="match status" value="1"/>
</dbReference>
<evidence type="ECO:0000313" key="6">
    <source>
        <dbReference type="EMBL" id="GEM10687.1"/>
    </source>
</evidence>
<evidence type="ECO:0000313" key="7">
    <source>
        <dbReference type="Proteomes" id="UP000321518"/>
    </source>
</evidence>
<comment type="caution">
    <text evidence="6">The sequence shown here is derived from an EMBL/GenBank/DDBJ whole genome shotgun (WGS) entry which is preliminary data.</text>
</comment>
<dbReference type="GO" id="GO:0008270">
    <property type="term" value="F:zinc ion binding"/>
    <property type="evidence" value="ECO:0007669"/>
    <property type="project" value="InterPro"/>
</dbReference>
<dbReference type="InterPro" id="IPR013149">
    <property type="entry name" value="ADH-like_C"/>
</dbReference>
<dbReference type="Gene3D" id="3.40.50.720">
    <property type="entry name" value="NAD(P)-binding Rossmann-like Domain"/>
    <property type="match status" value="1"/>
</dbReference>
<dbReference type="Pfam" id="PF08240">
    <property type="entry name" value="ADH_N"/>
    <property type="match status" value="1"/>
</dbReference>
<reference evidence="6 7" key="1">
    <citation type="submission" date="2019-07" db="EMBL/GenBank/DDBJ databases">
        <title>Rhodotorula toruloides NBRC10032 genome sequencing.</title>
        <authorList>
            <person name="Shida Y."/>
            <person name="Takaku H."/>
            <person name="Ogasawara W."/>
            <person name="Mori K."/>
        </authorList>
    </citation>
    <scope>NUCLEOTIDE SEQUENCE [LARGE SCALE GENOMIC DNA]</scope>
    <source>
        <strain evidence="6 7">NBRC10032</strain>
    </source>
</reference>
<dbReference type="InterPro" id="IPR013154">
    <property type="entry name" value="ADH-like_N"/>
</dbReference>
<dbReference type="SUPFAM" id="SSF51735">
    <property type="entry name" value="NAD(P)-binding Rossmann-fold domains"/>
    <property type="match status" value="1"/>
</dbReference>
<dbReference type="SMART" id="SM00829">
    <property type="entry name" value="PKS_ER"/>
    <property type="match status" value="1"/>
</dbReference>
<dbReference type="OrthoDB" id="3941538at2759"/>
<dbReference type="GO" id="GO:0016491">
    <property type="term" value="F:oxidoreductase activity"/>
    <property type="evidence" value="ECO:0007669"/>
    <property type="project" value="UniProtKB-KW"/>
</dbReference>
<dbReference type="InterPro" id="IPR036291">
    <property type="entry name" value="NAD(P)-bd_dom_sf"/>
</dbReference>
<evidence type="ECO:0000256" key="4">
    <source>
        <dbReference type="RuleBase" id="RU361277"/>
    </source>
</evidence>
<dbReference type="InterPro" id="IPR050129">
    <property type="entry name" value="Zn_alcohol_dh"/>
</dbReference>
<dbReference type="InterPro" id="IPR002328">
    <property type="entry name" value="ADH_Zn_CS"/>
</dbReference>
<accession>A0A511KJX5</accession>
<dbReference type="PANTHER" id="PTHR43401">
    <property type="entry name" value="L-THREONINE 3-DEHYDROGENASE"/>
    <property type="match status" value="1"/>
</dbReference>
<feature type="domain" description="Enoyl reductase (ER)" evidence="5">
    <location>
        <begin position="13"/>
        <end position="325"/>
    </location>
</feature>
<dbReference type="InterPro" id="IPR020843">
    <property type="entry name" value="ER"/>
</dbReference>
<proteinExistence type="inferred from homology"/>
<dbReference type="SUPFAM" id="SSF50129">
    <property type="entry name" value="GroES-like"/>
    <property type="match status" value="1"/>
</dbReference>
<dbReference type="CDD" id="cd08233">
    <property type="entry name" value="butanediol_DH_like"/>
    <property type="match status" value="1"/>
</dbReference>
<organism evidence="6 7">
    <name type="scientific">Rhodotorula toruloides</name>
    <name type="common">Yeast</name>
    <name type="synonym">Rhodosporidium toruloides</name>
    <dbReference type="NCBI Taxonomy" id="5286"/>
    <lineage>
        <taxon>Eukaryota</taxon>
        <taxon>Fungi</taxon>
        <taxon>Dikarya</taxon>
        <taxon>Basidiomycota</taxon>
        <taxon>Pucciniomycotina</taxon>
        <taxon>Microbotryomycetes</taxon>
        <taxon>Sporidiobolales</taxon>
        <taxon>Sporidiobolaceae</taxon>
        <taxon>Rhodotorula</taxon>
    </lineage>
</organism>
<dbReference type="EMBL" id="BJWK01000012">
    <property type="protein sequence ID" value="GEM10687.1"/>
    <property type="molecule type" value="Genomic_DNA"/>
</dbReference>
<comment type="similarity">
    <text evidence="4">Belongs to the zinc-containing alcohol dehydrogenase family.</text>
</comment>
<comment type="cofactor">
    <cofactor evidence="4">
        <name>Zn(2+)</name>
        <dbReference type="ChEBI" id="CHEBI:29105"/>
    </cofactor>
</comment>
<evidence type="ECO:0000256" key="3">
    <source>
        <dbReference type="ARBA" id="ARBA00023002"/>
    </source>
</evidence>
<dbReference type="Proteomes" id="UP000321518">
    <property type="component" value="Unassembled WGS sequence"/>
</dbReference>
<sequence length="367" mass="39078">MAPRRMLAQVYRGTPELKLEEVEVPPLENGDVRVKVSYCGICGSDLHEVYHGPLTCCPAGQPHPLTGRTIPETLGHEFSGTVVDVGEGVDGERLKVGTRVCIEPVISCRECESCKQGLTPLCSTPIGLYGYSRPGGLAPFVNVAQTNVHVVPDNVPLDIAALAEPLSVAWHAVGCSSFQAGETALVLGSGPIGALVTRVLVARGASAVYVSEPSLVRARIAESCGATKVVDPTKEDVVKRVMELTDGRGVDVAIDCAGMQRTLDAAMEGVRKKGRVVMVALWDKDKKPTVDMWNLLSKESTLTSSCCFNAQDMGEVLAALSAGTIKVDDLITSRIRLEEVFDKGLEVLRSDPSQVKILVQLSGAMKA</sequence>
<dbReference type="Pfam" id="PF00107">
    <property type="entry name" value="ADH_zinc_N"/>
    <property type="match status" value="1"/>
</dbReference>
<evidence type="ECO:0000259" key="5">
    <source>
        <dbReference type="SMART" id="SM00829"/>
    </source>
</evidence>
<dbReference type="Gene3D" id="3.90.180.10">
    <property type="entry name" value="Medium-chain alcohol dehydrogenases, catalytic domain"/>
    <property type="match status" value="1"/>
</dbReference>
<evidence type="ECO:0000256" key="1">
    <source>
        <dbReference type="ARBA" id="ARBA00022723"/>
    </source>
</evidence>
<keyword evidence="3" id="KW-0560">Oxidoreductase</keyword>
<evidence type="ECO:0000256" key="2">
    <source>
        <dbReference type="ARBA" id="ARBA00022833"/>
    </source>
</evidence>
<dbReference type="PROSITE" id="PS00059">
    <property type="entry name" value="ADH_ZINC"/>
    <property type="match status" value="1"/>
</dbReference>
<name>A0A511KJX5_RHOTO</name>
<keyword evidence="2 4" id="KW-0862">Zinc</keyword>
<dbReference type="InterPro" id="IPR011032">
    <property type="entry name" value="GroES-like_sf"/>
</dbReference>